<accession>A0AA86UZS5</accession>
<keyword evidence="4" id="KW-1185">Reference proteome</keyword>
<evidence type="ECO:0000313" key="4">
    <source>
        <dbReference type="Proteomes" id="UP001642409"/>
    </source>
</evidence>
<name>A0AA86UZS5_9EUKA</name>
<reference evidence="2" key="1">
    <citation type="submission" date="2023-06" db="EMBL/GenBank/DDBJ databases">
        <authorList>
            <person name="Kurt Z."/>
        </authorList>
    </citation>
    <scope>NUCLEOTIDE SEQUENCE</scope>
</reference>
<gene>
    <name evidence="2" type="ORF">HINF_LOCUS66510</name>
    <name evidence="3" type="ORF">HINF_LOCUS8277</name>
</gene>
<evidence type="ECO:0000313" key="2">
    <source>
        <dbReference type="EMBL" id="CAI9978865.1"/>
    </source>
</evidence>
<dbReference type="Proteomes" id="UP001642409">
    <property type="component" value="Unassembled WGS sequence"/>
</dbReference>
<evidence type="ECO:0000256" key="1">
    <source>
        <dbReference type="SAM" id="MobiDB-lite"/>
    </source>
</evidence>
<reference evidence="3 4" key="2">
    <citation type="submission" date="2024-07" db="EMBL/GenBank/DDBJ databases">
        <authorList>
            <person name="Akdeniz Z."/>
        </authorList>
    </citation>
    <scope>NUCLEOTIDE SEQUENCE [LARGE SCALE GENOMIC DNA]</scope>
</reference>
<dbReference type="EMBL" id="CATOUU010001186">
    <property type="protein sequence ID" value="CAI9978865.1"/>
    <property type="molecule type" value="Genomic_DNA"/>
</dbReference>
<evidence type="ECO:0000313" key="3">
    <source>
        <dbReference type="EMBL" id="CAL5984793.1"/>
    </source>
</evidence>
<dbReference type="EMBL" id="CAXDID020000017">
    <property type="protein sequence ID" value="CAL5984793.1"/>
    <property type="molecule type" value="Genomic_DNA"/>
</dbReference>
<feature type="region of interest" description="Disordered" evidence="1">
    <location>
        <begin position="159"/>
        <end position="281"/>
    </location>
</feature>
<proteinExistence type="predicted"/>
<feature type="compositionally biased region" description="Basic and acidic residues" evidence="1">
    <location>
        <begin position="215"/>
        <end position="228"/>
    </location>
</feature>
<feature type="compositionally biased region" description="Polar residues" evidence="1">
    <location>
        <begin position="268"/>
        <end position="281"/>
    </location>
</feature>
<feature type="compositionally biased region" description="Basic and acidic residues" evidence="1">
    <location>
        <begin position="250"/>
        <end position="263"/>
    </location>
</feature>
<protein>
    <submittedName>
        <fullName evidence="3">Hypothetical_protein</fullName>
    </submittedName>
</protein>
<comment type="caution">
    <text evidence="2">The sequence shown here is derived from an EMBL/GenBank/DDBJ whole genome shotgun (WGS) entry which is preliminary data.</text>
</comment>
<sequence length="418" mass="48780">MDFSLQYNYINAVLVGLSIIKTCLKILNIDASTSTLGNTLNIVRALDELEKKSLWDELTKQIQVNQELIQQTFNKVYKFYELWYQNKIKTKQKETNETANPGSQQVNQIENNNSAQDSKIQILSTEQNDQPNQPKEPYISQQLLSNTSVQNLKQNNQLSNPKFSKEQQNTQKPSAKEVSQNDNQLHEEDQYQQQTDVQSPELEKATEVQSNTIQRHNDKQDQQPEKVEQTNQIPQTRCDEPEQQIQLEIDLSRRPQSPEKQPERAIQIPTTQPSPSKNSVQTQAKFSQGLKYAILTLFNKDLEDKTDKQIVAFLYKNLNSQTVQKFWSIVELHSGNGSEYYQRQFMRCMHVPITQELKQQTITYLQSLNKLDQTEKQTMQLAKQIRKVVFKEQDVFLYDIIQIMLDNQSKYQVRKVVE</sequence>
<organism evidence="2">
    <name type="scientific">Hexamita inflata</name>
    <dbReference type="NCBI Taxonomy" id="28002"/>
    <lineage>
        <taxon>Eukaryota</taxon>
        <taxon>Metamonada</taxon>
        <taxon>Diplomonadida</taxon>
        <taxon>Hexamitidae</taxon>
        <taxon>Hexamitinae</taxon>
        <taxon>Hexamita</taxon>
    </lineage>
</organism>
<dbReference type="AlphaFoldDB" id="A0AA86UZS5"/>
<feature type="compositionally biased region" description="Polar residues" evidence="1">
    <location>
        <begin position="159"/>
        <end position="183"/>
    </location>
</feature>